<organism evidence="4">
    <name type="scientific">Guillardia theta (strain CCMP2712)</name>
    <name type="common">Cryptophyte</name>
    <dbReference type="NCBI Taxonomy" id="905079"/>
    <lineage>
        <taxon>Eukaryota</taxon>
        <taxon>Cryptophyceae</taxon>
        <taxon>Pyrenomonadales</taxon>
        <taxon>Geminigeraceae</taxon>
        <taxon>Guillardia</taxon>
    </lineage>
</organism>
<feature type="region of interest" description="Disordered" evidence="2">
    <location>
        <begin position="63"/>
        <end position="106"/>
    </location>
</feature>
<reference evidence="6" key="2">
    <citation type="submission" date="2012-11" db="EMBL/GenBank/DDBJ databases">
        <authorList>
            <person name="Kuo A."/>
            <person name="Curtis B.A."/>
            <person name="Tanifuji G."/>
            <person name="Burki F."/>
            <person name="Gruber A."/>
            <person name="Irimia M."/>
            <person name="Maruyama S."/>
            <person name="Arias M.C."/>
            <person name="Ball S.G."/>
            <person name="Gile G.H."/>
            <person name="Hirakawa Y."/>
            <person name="Hopkins J.F."/>
            <person name="Rensing S.A."/>
            <person name="Schmutz J."/>
            <person name="Symeonidi A."/>
            <person name="Elias M."/>
            <person name="Eveleigh R.J."/>
            <person name="Herman E.K."/>
            <person name="Klute M.J."/>
            <person name="Nakayama T."/>
            <person name="Obornik M."/>
            <person name="Reyes-Prieto A."/>
            <person name="Armbrust E.V."/>
            <person name="Aves S.J."/>
            <person name="Beiko R.G."/>
            <person name="Coutinho P."/>
            <person name="Dacks J.B."/>
            <person name="Durnford D.G."/>
            <person name="Fast N.M."/>
            <person name="Green B.R."/>
            <person name="Grisdale C."/>
            <person name="Hempe F."/>
            <person name="Henrissat B."/>
            <person name="Hoppner M.P."/>
            <person name="Ishida K.-I."/>
            <person name="Kim E."/>
            <person name="Koreny L."/>
            <person name="Kroth P.G."/>
            <person name="Liu Y."/>
            <person name="Malik S.-B."/>
            <person name="Maier U.G."/>
            <person name="McRose D."/>
            <person name="Mock T."/>
            <person name="Neilson J.A."/>
            <person name="Onodera N.T."/>
            <person name="Poole A.M."/>
            <person name="Pritham E.J."/>
            <person name="Richards T.A."/>
            <person name="Rocap G."/>
            <person name="Roy S.W."/>
            <person name="Sarai C."/>
            <person name="Schaack S."/>
            <person name="Shirato S."/>
            <person name="Slamovits C.H."/>
            <person name="Spencer D.F."/>
            <person name="Suzuki S."/>
            <person name="Worden A.Z."/>
            <person name="Zauner S."/>
            <person name="Barry K."/>
            <person name="Bell C."/>
            <person name="Bharti A.K."/>
            <person name="Crow J.A."/>
            <person name="Grimwood J."/>
            <person name="Kramer R."/>
            <person name="Lindquist E."/>
            <person name="Lucas S."/>
            <person name="Salamov A."/>
            <person name="McFadden G.I."/>
            <person name="Lane C.E."/>
            <person name="Keeling P.J."/>
            <person name="Gray M.W."/>
            <person name="Grigoriev I.V."/>
            <person name="Archibald J.M."/>
        </authorList>
    </citation>
    <scope>NUCLEOTIDE SEQUENCE</scope>
    <source>
        <strain evidence="6">CCMP2712</strain>
    </source>
</reference>
<dbReference type="KEGG" id="gtt:GUITHDRAFT_108509"/>
<evidence type="ECO:0000256" key="3">
    <source>
        <dbReference type="SAM" id="Phobius"/>
    </source>
</evidence>
<dbReference type="RefSeq" id="XP_005832613.1">
    <property type="nucleotide sequence ID" value="XM_005832556.1"/>
</dbReference>
<dbReference type="HOGENOM" id="CLU_967891_0_0_1"/>
<evidence type="ECO:0000313" key="6">
    <source>
        <dbReference type="Proteomes" id="UP000011087"/>
    </source>
</evidence>
<feature type="coiled-coil region" evidence="1">
    <location>
        <begin position="110"/>
        <end position="176"/>
    </location>
</feature>
<reference evidence="4 6" key="1">
    <citation type="journal article" date="2012" name="Nature">
        <title>Algal genomes reveal evolutionary mosaicism and the fate of nucleomorphs.</title>
        <authorList>
            <consortium name="DOE Joint Genome Institute"/>
            <person name="Curtis B.A."/>
            <person name="Tanifuji G."/>
            <person name="Burki F."/>
            <person name="Gruber A."/>
            <person name="Irimia M."/>
            <person name="Maruyama S."/>
            <person name="Arias M.C."/>
            <person name="Ball S.G."/>
            <person name="Gile G.H."/>
            <person name="Hirakawa Y."/>
            <person name="Hopkins J.F."/>
            <person name="Kuo A."/>
            <person name="Rensing S.A."/>
            <person name="Schmutz J."/>
            <person name="Symeonidi A."/>
            <person name="Elias M."/>
            <person name="Eveleigh R.J."/>
            <person name="Herman E.K."/>
            <person name="Klute M.J."/>
            <person name="Nakayama T."/>
            <person name="Obornik M."/>
            <person name="Reyes-Prieto A."/>
            <person name="Armbrust E.V."/>
            <person name="Aves S.J."/>
            <person name="Beiko R.G."/>
            <person name="Coutinho P."/>
            <person name="Dacks J.B."/>
            <person name="Durnford D.G."/>
            <person name="Fast N.M."/>
            <person name="Green B.R."/>
            <person name="Grisdale C.J."/>
            <person name="Hempel F."/>
            <person name="Henrissat B."/>
            <person name="Hoppner M.P."/>
            <person name="Ishida K."/>
            <person name="Kim E."/>
            <person name="Koreny L."/>
            <person name="Kroth P.G."/>
            <person name="Liu Y."/>
            <person name="Malik S.B."/>
            <person name="Maier U.G."/>
            <person name="McRose D."/>
            <person name="Mock T."/>
            <person name="Neilson J.A."/>
            <person name="Onodera N.T."/>
            <person name="Poole A.M."/>
            <person name="Pritham E.J."/>
            <person name="Richards T.A."/>
            <person name="Rocap G."/>
            <person name="Roy S.W."/>
            <person name="Sarai C."/>
            <person name="Schaack S."/>
            <person name="Shirato S."/>
            <person name="Slamovits C.H."/>
            <person name="Spencer D.F."/>
            <person name="Suzuki S."/>
            <person name="Worden A.Z."/>
            <person name="Zauner S."/>
            <person name="Barry K."/>
            <person name="Bell C."/>
            <person name="Bharti A.K."/>
            <person name="Crow J.A."/>
            <person name="Grimwood J."/>
            <person name="Kramer R."/>
            <person name="Lindquist E."/>
            <person name="Lucas S."/>
            <person name="Salamov A."/>
            <person name="McFadden G.I."/>
            <person name="Lane C.E."/>
            <person name="Keeling P.J."/>
            <person name="Gray M.W."/>
            <person name="Grigoriev I.V."/>
            <person name="Archibald J.M."/>
        </authorList>
    </citation>
    <scope>NUCLEOTIDE SEQUENCE</scope>
    <source>
        <strain evidence="4 6">CCMP2712</strain>
    </source>
</reference>
<dbReference type="GeneID" id="17302375"/>
<proteinExistence type="predicted"/>
<protein>
    <submittedName>
        <fullName evidence="4 5">Uncharacterized protein</fullName>
    </submittedName>
</protein>
<accession>L1JAR3</accession>
<keyword evidence="3" id="KW-1133">Transmembrane helix</keyword>
<dbReference type="Proteomes" id="UP000011087">
    <property type="component" value="Unassembled WGS sequence"/>
</dbReference>
<keyword evidence="6" id="KW-1185">Reference proteome</keyword>
<evidence type="ECO:0000313" key="5">
    <source>
        <dbReference type="EnsemblProtists" id="EKX45633"/>
    </source>
</evidence>
<reference evidence="5" key="3">
    <citation type="submission" date="2016-03" db="UniProtKB">
        <authorList>
            <consortium name="EnsemblProtists"/>
        </authorList>
    </citation>
    <scope>IDENTIFICATION</scope>
</reference>
<evidence type="ECO:0000256" key="2">
    <source>
        <dbReference type="SAM" id="MobiDB-lite"/>
    </source>
</evidence>
<keyword evidence="3" id="KW-0812">Transmembrane</keyword>
<keyword evidence="3" id="KW-0472">Membrane</keyword>
<dbReference type="PaxDb" id="55529-EKX45633"/>
<sequence>MMPHRKGAEDSLEDSLDADMAEYVHNRSISVDWKERYESIRHDMADDADSRTGSNLKALERMYSSSKNGPRKRPAVRPWVLGSTRGSDSRNDEESPGGEDVDEHEMRIRMATIKGTLSKLEEEVSKLEARKRERHDAALRMFEIIARKREVAMKSIAEARQRVEEVKALLNAKHETSEYLKAGIEKLRLVNVKNHQELTELWETVSNYQLKYEVQQENTYRSKDLLMLVRKMRISKFHNRLQAVKDAALSSIVRVLELPFWMRLILCVIWAILLNIIWAKGRRVGAER</sequence>
<dbReference type="EMBL" id="JH992998">
    <property type="protein sequence ID" value="EKX45633.1"/>
    <property type="molecule type" value="Genomic_DNA"/>
</dbReference>
<keyword evidence="1" id="KW-0175">Coiled coil</keyword>
<feature type="compositionally biased region" description="Acidic residues" evidence="2">
    <location>
        <begin position="94"/>
        <end position="103"/>
    </location>
</feature>
<evidence type="ECO:0000256" key="1">
    <source>
        <dbReference type="SAM" id="Coils"/>
    </source>
</evidence>
<gene>
    <name evidence="4" type="ORF">GUITHDRAFT_108509</name>
</gene>
<dbReference type="AlphaFoldDB" id="L1JAR3"/>
<name>L1JAR3_GUITC</name>
<feature type="transmembrane region" description="Helical" evidence="3">
    <location>
        <begin position="260"/>
        <end position="279"/>
    </location>
</feature>
<evidence type="ECO:0000313" key="4">
    <source>
        <dbReference type="EMBL" id="EKX45633.1"/>
    </source>
</evidence>
<dbReference type="EnsemblProtists" id="EKX45633">
    <property type="protein sequence ID" value="EKX45633"/>
    <property type="gene ID" value="GUITHDRAFT_108509"/>
</dbReference>